<dbReference type="SUPFAM" id="SSF49417">
    <property type="entry name" value="p53-like transcription factors"/>
    <property type="match status" value="1"/>
</dbReference>
<name>A0AAN9TVR3_9HEMI</name>
<dbReference type="FunFam" id="2.60.40.820:FF:000014">
    <property type="entry name" value="Optomotor-blind protein"/>
    <property type="match status" value="1"/>
</dbReference>
<keyword evidence="1" id="KW-0805">Transcription regulation</keyword>
<keyword evidence="3" id="KW-0804">Transcription</keyword>
<evidence type="ECO:0000313" key="8">
    <source>
        <dbReference type="EMBL" id="KAK7588100.1"/>
    </source>
</evidence>
<dbReference type="SMART" id="SM00425">
    <property type="entry name" value="TBOX"/>
    <property type="match status" value="1"/>
</dbReference>
<feature type="compositionally biased region" description="Low complexity" evidence="6">
    <location>
        <begin position="308"/>
        <end position="320"/>
    </location>
</feature>
<comment type="caution">
    <text evidence="5">Lacks conserved residue(s) required for the propagation of feature annotation.</text>
</comment>
<dbReference type="GO" id="GO:0045893">
    <property type="term" value="P:positive regulation of DNA-templated transcription"/>
    <property type="evidence" value="ECO:0007669"/>
    <property type="project" value="InterPro"/>
</dbReference>
<dbReference type="AlphaFoldDB" id="A0AAN9TVR3"/>
<dbReference type="PANTHER" id="PTHR11267">
    <property type="entry name" value="T-BOX PROTEIN-RELATED"/>
    <property type="match status" value="1"/>
</dbReference>
<evidence type="ECO:0000256" key="3">
    <source>
        <dbReference type="ARBA" id="ARBA00023163"/>
    </source>
</evidence>
<keyword evidence="2 5" id="KW-0238">DNA-binding</keyword>
<dbReference type="InterPro" id="IPR036960">
    <property type="entry name" value="T-box_sf"/>
</dbReference>
<feature type="compositionally biased region" description="Basic and acidic residues" evidence="6">
    <location>
        <begin position="79"/>
        <end position="100"/>
    </location>
</feature>
<dbReference type="InterPro" id="IPR008967">
    <property type="entry name" value="p53-like_TF_DNA-bd_sf"/>
</dbReference>
<feature type="compositionally biased region" description="Polar residues" evidence="6">
    <location>
        <begin position="395"/>
        <end position="407"/>
    </location>
</feature>
<dbReference type="GO" id="GO:0000785">
    <property type="term" value="C:chromatin"/>
    <property type="evidence" value="ECO:0007669"/>
    <property type="project" value="TreeGrafter"/>
</dbReference>
<sequence length="471" mass="49165">MHKYQPRFHLVRANDLLKLPYSTFRTYVFKETEFIAVTAYQNEKITQLKIDNNPFAKGFRDTGAGKREKKQALLAAQRHSSDEKRPESTRGVDNDDKDLVDVVGSPESPLNPLHPSSTLSGHHPSWFSLPAAAMAAAAAANDSLVAEEMRRRFGGIQHPFHTFVLPPQGGGAHQNDADSEPDSSCSESGPGSSSNPGCNKHSSPSATPERSPSVSGPSSQHHASSDYPSPDISLGPAVLHQSPSLMQYLYPHGLYPGASVANPLLTTSSLFGAGHTAAAMNPSLLFNAQLALASQNPFLSHAYHALNSHQQQQAAQPASPHNHHHHHLKAAALASGVHRFAPYPLPLVPPSLSSSASGGSAFDAVLPGLSSRAGGGGGSGPSSPSLHSTKLVRSPSVSPKSDKSAATLSPKMAGSGATPTSTSGGATLNELKSMEKMVNGLDSSSSAAAYGFAKHSDENSVSSNDLNGGGK</sequence>
<keyword evidence="9" id="KW-1185">Reference proteome</keyword>
<comment type="caution">
    <text evidence="8">The sequence shown here is derived from an EMBL/GenBank/DDBJ whole genome shotgun (WGS) entry which is preliminary data.</text>
</comment>
<feature type="domain" description="T-box" evidence="7">
    <location>
        <begin position="1"/>
        <end position="61"/>
    </location>
</feature>
<dbReference type="Proteomes" id="UP001367676">
    <property type="component" value="Unassembled WGS sequence"/>
</dbReference>
<proteinExistence type="predicted"/>
<evidence type="ECO:0000256" key="6">
    <source>
        <dbReference type="SAM" id="MobiDB-lite"/>
    </source>
</evidence>
<dbReference type="InterPro" id="IPR046360">
    <property type="entry name" value="T-box_DNA-bd"/>
</dbReference>
<feature type="compositionally biased region" description="Polar residues" evidence="6">
    <location>
        <begin position="200"/>
        <end position="222"/>
    </location>
</feature>
<dbReference type="GO" id="GO:0000978">
    <property type="term" value="F:RNA polymerase II cis-regulatory region sequence-specific DNA binding"/>
    <property type="evidence" value="ECO:0007669"/>
    <property type="project" value="InterPro"/>
</dbReference>
<dbReference type="Pfam" id="PF00907">
    <property type="entry name" value="T-box"/>
    <property type="match status" value="1"/>
</dbReference>
<evidence type="ECO:0000256" key="1">
    <source>
        <dbReference type="ARBA" id="ARBA00023015"/>
    </source>
</evidence>
<evidence type="ECO:0000256" key="2">
    <source>
        <dbReference type="ARBA" id="ARBA00023125"/>
    </source>
</evidence>
<evidence type="ECO:0000256" key="4">
    <source>
        <dbReference type="ARBA" id="ARBA00023242"/>
    </source>
</evidence>
<feature type="region of interest" description="Disordered" evidence="6">
    <location>
        <begin position="308"/>
        <end position="329"/>
    </location>
</feature>
<comment type="subcellular location">
    <subcellularLocation>
        <location evidence="5">Nucleus</location>
    </subcellularLocation>
</comment>
<evidence type="ECO:0000313" key="9">
    <source>
        <dbReference type="Proteomes" id="UP001367676"/>
    </source>
</evidence>
<evidence type="ECO:0000256" key="5">
    <source>
        <dbReference type="PROSITE-ProRule" id="PRU00201"/>
    </source>
</evidence>
<dbReference type="PRINTS" id="PR00937">
    <property type="entry name" value="TBOX"/>
</dbReference>
<dbReference type="GO" id="GO:0001708">
    <property type="term" value="P:cell fate specification"/>
    <property type="evidence" value="ECO:0007669"/>
    <property type="project" value="TreeGrafter"/>
</dbReference>
<feature type="compositionally biased region" description="Low complexity" evidence="6">
    <location>
        <begin position="182"/>
        <end position="199"/>
    </location>
</feature>
<feature type="region of interest" description="Disordered" evidence="6">
    <location>
        <begin position="160"/>
        <end position="235"/>
    </location>
</feature>
<dbReference type="PANTHER" id="PTHR11267:SF181">
    <property type="entry name" value="OPTOMOTOR-BLIND PROTEIN"/>
    <property type="match status" value="1"/>
</dbReference>
<protein>
    <recommendedName>
        <fullName evidence="7">T-box domain-containing protein</fullName>
    </recommendedName>
</protein>
<feature type="region of interest" description="Disordered" evidence="6">
    <location>
        <begin position="372"/>
        <end position="431"/>
    </location>
</feature>
<keyword evidence="4 5" id="KW-0539">Nucleus</keyword>
<dbReference type="GO" id="GO:0005634">
    <property type="term" value="C:nucleus"/>
    <property type="evidence" value="ECO:0007669"/>
    <property type="project" value="UniProtKB-SubCell"/>
</dbReference>
<accession>A0AAN9TVR3</accession>
<reference evidence="8 9" key="1">
    <citation type="submission" date="2024-03" db="EMBL/GenBank/DDBJ databases">
        <title>Adaptation during the transition from Ophiocordyceps entomopathogen to insect associate is accompanied by gene loss and intensified selection.</title>
        <authorList>
            <person name="Ward C.M."/>
            <person name="Onetto C.A."/>
            <person name="Borneman A.R."/>
        </authorList>
    </citation>
    <scope>NUCLEOTIDE SEQUENCE [LARGE SCALE GENOMIC DNA]</scope>
    <source>
        <strain evidence="8">AWRI1</strain>
        <tissue evidence="8">Single Adult Female</tissue>
    </source>
</reference>
<evidence type="ECO:0000259" key="7">
    <source>
        <dbReference type="PROSITE" id="PS50252"/>
    </source>
</evidence>
<feature type="region of interest" description="Disordered" evidence="6">
    <location>
        <begin position="59"/>
        <end position="119"/>
    </location>
</feature>
<dbReference type="EMBL" id="JBBCAQ010000023">
    <property type="protein sequence ID" value="KAK7588100.1"/>
    <property type="molecule type" value="Genomic_DNA"/>
</dbReference>
<gene>
    <name evidence="8" type="ORF">V9T40_005345</name>
</gene>
<dbReference type="Gene3D" id="2.60.40.820">
    <property type="entry name" value="Transcription factor, T-box"/>
    <property type="match status" value="1"/>
</dbReference>
<organism evidence="8 9">
    <name type="scientific">Parthenolecanium corni</name>
    <dbReference type="NCBI Taxonomy" id="536013"/>
    <lineage>
        <taxon>Eukaryota</taxon>
        <taxon>Metazoa</taxon>
        <taxon>Ecdysozoa</taxon>
        <taxon>Arthropoda</taxon>
        <taxon>Hexapoda</taxon>
        <taxon>Insecta</taxon>
        <taxon>Pterygota</taxon>
        <taxon>Neoptera</taxon>
        <taxon>Paraneoptera</taxon>
        <taxon>Hemiptera</taxon>
        <taxon>Sternorrhyncha</taxon>
        <taxon>Coccoidea</taxon>
        <taxon>Coccidae</taxon>
        <taxon>Parthenolecanium</taxon>
    </lineage>
</organism>
<dbReference type="InterPro" id="IPR001699">
    <property type="entry name" value="TF_T-box"/>
</dbReference>
<dbReference type="PROSITE" id="PS50252">
    <property type="entry name" value="TBOX_3"/>
    <property type="match status" value="1"/>
</dbReference>
<dbReference type="GO" id="GO:0000981">
    <property type="term" value="F:DNA-binding transcription factor activity, RNA polymerase II-specific"/>
    <property type="evidence" value="ECO:0007669"/>
    <property type="project" value="TreeGrafter"/>
</dbReference>
<feature type="compositionally biased region" description="Low complexity" evidence="6">
    <location>
        <begin position="413"/>
        <end position="427"/>
    </location>
</feature>